<comment type="caution">
    <text evidence="7">The sequence shown here is derived from an EMBL/GenBank/DDBJ whole genome shotgun (WGS) entry which is preliminary data.</text>
</comment>
<keyword evidence="8" id="KW-1185">Reference proteome</keyword>
<feature type="transmembrane region" description="Helical" evidence="6">
    <location>
        <begin position="150"/>
        <end position="173"/>
    </location>
</feature>
<feature type="compositionally biased region" description="Basic and acidic residues" evidence="5">
    <location>
        <begin position="579"/>
        <end position="588"/>
    </location>
</feature>
<dbReference type="Gene3D" id="1.20.1070.10">
    <property type="entry name" value="Rhodopsin 7-helix transmembrane proteins"/>
    <property type="match status" value="1"/>
</dbReference>
<feature type="transmembrane region" description="Helical" evidence="6">
    <location>
        <begin position="26"/>
        <end position="50"/>
    </location>
</feature>
<feature type="region of interest" description="Disordered" evidence="5">
    <location>
        <begin position="104"/>
        <end position="140"/>
    </location>
</feature>
<dbReference type="Pfam" id="PF00001">
    <property type="entry name" value="7tm_1"/>
    <property type="match status" value="1"/>
</dbReference>
<evidence type="ECO:0000313" key="8">
    <source>
        <dbReference type="Proteomes" id="UP000076874"/>
    </source>
</evidence>
<dbReference type="GO" id="GO:0005886">
    <property type="term" value="C:plasma membrane"/>
    <property type="evidence" value="ECO:0007669"/>
    <property type="project" value="TreeGrafter"/>
</dbReference>
<feature type="transmembrane region" description="Helical" evidence="6">
    <location>
        <begin position="225"/>
        <end position="248"/>
    </location>
</feature>
<protein>
    <submittedName>
        <fullName evidence="7">Glucose receptor Git3</fullName>
    </submittedName>
</protein>
<evidence type="ECO:0000256" key="5">
    <source>
        <dbReference type="SAM" id="MobiDB-lite"/>
    </source>
</evidence>
<dbReference type="SUPFAM" id="SSF81321">
    <property type="entry name" value="Family A G protein-coupled receptor-like"/>
    <property type="match status" value="1"/>
</dbReference>
<dbReference type="Proteomes" id="UP000076874">
    <property type="component" value="Unassembled WGS sequence"/>
</dbReference>
<feature type="compositionally biased region" description="Low complexity" evidence="5">
    <location>
        <begin position="561"/>
        <end position="575"/>
    </location>
</feature>
<dbReference type="OrthoDB" id="100006at2759"/>
<gene>
    <name evidence="7" type="ORF">SPI_02349</name>
</gene>
<feature type="transmembrane region" description="Helical" evidence="6">
    <location>
        <begin position="281"/>
        <end position="302"/>
    </location>
</feature>
<feature type="region of interest" description="Disordered" evidence="5">
    <location>
        <begin position="557"/>
        <end position="648"/>
    </location>
</feature>
<dbReference type="InterPro" id="IPR000276">
    <property type="entry name" value="GPCR_Rhodpsn"/>
</dbReference>
<dbReference type="STRING" id="1081102.A0A162J974"/>
<dbReference type="PANTHER" id="PTHR23112">
    <property type="entry name" value="G PROTEIN-COUPLED RECEPTOR 157-RELATED"/>
    <property type="match status" value="1"/>
</dbReference>
<evidence type="ECO:0000256" key="1">
    <source>
        <dbReference type="ARBA" id="ARBA00004141"/>
    </source>
</evidence>
<keyword evidence="4 6" id="KW-0472">Membrane</keyword>
<evidence type="ECO:0000256" key="2">
    <source>
        <dbReference type="ARBA" id="ARBA00022692"/>
    </source>
</evidence>
<evidence type="ECO:0000256" key="6">
    <source>
        <dbReference type="SAM" id="Phobius"/>
    </source>
</evidence>
<accession>A0A162J974</accession>
<feature type="region of interest" description="Disordered" evidence="5">
    <location>
        <begin position="324"/>
        <end position="343"/>
    </location>
</feature>
<comment type="subcellular location">
    <subcellularLocation>
        <location evidence="1">Membrane</location>
        <topology evidence="1">Multi-pass membrane protein</topology>
    </subcellularLocation>
</comment>
<keyword evidence="2 6" id="KW-0812">Transmembrane</keyword>
<evidence type="ECO:0000256" key="4">
    <source>
        <dbReference type="ARBA" id="ARBA00023136"/>
    </source>
</evidence>
<keyword evidence="3 6" id="KW-1133">Transmembrane helix</keyword>
<feature type="transmembrane region" description="Helical" evidence="6">
    <location>
        <begin position="383"/>
        <end position="403"/>
    </location>
</feature>
<feature type="compositionally biased region" description="Low complexity" evidence="5">
    <location>
        <begin position="490"/>
        <end position="510"/>
    </location>
</feature>
<proteinExistence type="predicted"/>
<feature type="region of interest" description="Disordered" evidence="5">
    <location>
        <begin position="482"/>
        <end position="514"/>
    </location>
</feature>
<name>A0A162J974_9HYPO</name>
<dbReference type="AlphaFoldDB" id="A0A162J974"/>
<dbReference type="PANTHER" id="PTHR23112:SF37">
    <property type="entry name" value="G PROTEIN-COUPLED RECEPTOR GPR1"/>
    <property type="match status" value="1"/>
</dbReference>
<reference evidence="7 8" key="1">
    <citation type="journal article" date="2016" name="Genome Biol. Evol.">
        <title>Divergent and convergent evolution of fungal pathogenicity.</title>
        <authorList>
            <person name="Shang Y."/>
            <person name="Xiao G."/>
            <person name="Zheng P."/>
            <person name="Cen K."/>
            <person name="Zhan S."/>
            <person name="Wang C."/>
        </authorList>
    </citation>
    <scope>NUCLEOTIDE SEQUENCE [LARGE SCALE GENOMIC DNA]</scope>
    <source>
        <strain evidence="7 8">RCEF 264</strain>
    </source>
</reference>
<dbReference type="GO" id="GO:0007189">
    <property type="term" value="P:adenylate cyclase-activating G protein-coupled receptor signaling pathway"/>
    <property type="evidence" value="ECO:0007669"/>
    <property type="project" value="TreeGrafter"/>
</dbReference>
<sequence length="648" mass="70577">MEVAGQTMLPPESESLWTLPPVLQKGLTAVAVIAFISLFTSSALFCHLTYKLIKWWRRGSVASTATTPAAITAGGGDDGRGPLSPGFDLALGLAERHFHAHAADNEGDTASASPNLKGGLKSKRWMGTGGGSGRVRAREPRKRKPELNQFLVLLYNLLLADMHQAMAFILNAVWVSSDSILVNTGTCYAQGVFVSNGDLSASLFIGAIAIHTYSVTSRNYKPPQWVVTATCIGIWAFTYGMFFIGIAATKNGRDGGGFYVRAAAWCWINQKYETLRLVTHYLFIFITLALTSILYTLVFFSLRRRQKRQQEQCKQQLKLLHVQQQQQPQQQRQDGRPSHQSNKTSMDMRLVGVGATPSAATGSDEERADAAYRGEFVTDGAHYPAFLIYPIIYVICTLPLALGRIATMAGADVPLSYFCASGALITSNGWLDVLLWSSTRRSLVFGDVDEEELGFETFSFVRTPPNRRFGNIVWVEGGANRGAAHDRHSQNTSSNSSSSHTSTKNSSRSSSRSREYASGLIGEVLHGRVRGGDALRSVRDSVLRGPRGWRELVSNGANRLSGRGSTVASGAGSASLESLQHHHTDEPLPAHAGHGSRGSGGLAIQMDTETSVVVEIEDAPLRPQRSREPSTSLPKYDEKDMPYLPPIE</sequence>
<feature type="transmembrane region" description="Helical" evidence="6">
    <location>
        <begin position="193"/>
        <end position="213"/>
    </location>
</feature>
<organism evidence="7 8">
    <name type="scientific">Niveomyces insectorum RCEF 264</name>
    <dbReference type="NCBI Taxonomy" id="1081102"/>
    <lineage>
        <taxon>Eukaryota</taxon>
        <taxon>Fungi</taxon>
        <taxon>Dikarya</taxon>
        <taxon>Ascomycota</taxon>
        <taxon>Pezizomycotina</taxon>
        <taxon>Sordariomycetes</taxon>
        <taxon>Hypocreomycetidae</taxon>
        <taxon>Hypocreales</taxon>
        <taxon>Cordycipitaceae</taxon>
        <taxon>Niveomyces</taxon>
    </lineage>
</organism>
<dbReference type="EMBL" id="AZHD01000003">
    <property type="protein sequence ID" value="OAA65562.1"/>
    <property type="molecule type" value="Genomic_DNA"/>
</dbReference>
<evidence type="ECO:0000256" key="3">
    <source>
        <dbReference type="ARBA" id="ARBA00022989"/>
    </source>
</evidence>
<dbReference type="GO" id="GO:0004930">
    <property type="term" value="F:G protein-coupled receptor activity"/>
    <property type="evidence" value="ECO:0007669"/>
    <property type="project" value="InterPro"/>
</dbReference>
<keyword evidence="7" id="KW-0675">Receptor</keyword>
<evidence type="ECO:0000313" key="7">
    <source>
        <dbReference type="EMBL" id="OAA65562.1"/>
    </source>
</evidence>